<reference evidence="2" key="1">
    <citation type="journal article" date="2023" name="Mol. Phylogenet. Evol.">
        <title>Genome-scale phylogeny and comparative genomics of the fungal order Sordariales.</title>
        <authorList>
            <person name="Hensen N."/>
            <person name="Bonometti L."/>
            <person name="Westerberg I."/>
            <person name="Brannstrom I.O."/>
            <person name="Guillou S."/>
            <person name="Cros-Aarteil S."/>
            <person name="Calhoun S."/>
            <person name="Haridas S."/>
            <person name="Kuo A."/>
            <person name="Mondo S."/>
            <person name="Pangilinan J."/>
            <person name="Riley R."/>
            <person name="LaButti K."/>
            <person name="Andreopoulos B."/>
            <person name="Lipzen A."/>
            <person name="Chen C."/>
            <person name="Yan M."/>
            <person name="Daum C."/>
            <person name="Ng V."/>
            <person name="Clum A."/>
            <person name="Steindorff A."/>
            <person name="Ohm R.A."/>
            <person name="Martin F."/>
            <person name="Silar P."/>
            <person name="Natvig D.O."/>
            <person name="Lalanne C."/>
            <person name="Gautier V."/>
            <person name="Ament-Velasquez S.L."/>
            <person name="Kruys A."/>
            <person name="Hutchinson M.I."/>
            <person name="Powell A.J."/>
            <person name="Barry K."/>
            <person name="Miller A.N."/>
            <person name="Grigoriev I.V."/>
            <person name="Debuchy R."/>
            <person name="Gladieux P."/>
            <person name="Hiltunen Thoren M."/>
            <person name="Johannesson H."/>
        </authorList>
    </citation>
    <scope>NUCLEOTIDE SEQUENCE</scope>
    <source>
        <strain evidence="2">CBS 141.50</strain>
    </source>
</reference>
<feature type="compositionally biased region" description="Polar residues" evidence="1">
    <location>
        <begin position="1"/>
        <end position="14"/>
    </location>
</feature>
<proteinExistence type="predicted"/>
<feature type="region of interest" description="Disordered" evidence="1">
    <location>
        <begin position="1"/>
        <end position="24"/>
    </location>
</feature>
<sequence length="151" mass="16117">MNRQPPTRPISTSARVHPPYLPYLHNASRTKSRSLKWLPPLAAVVTAGYAVSSYRDGTQLTFTPGSFSSSSPTSPSHLPSLSSSTSSPASSSPSSSSARYSSAVSPPTSGPAQQAEMERLRREAAMAEAYGDRGSLAELERAMAVYEAQRR</sequence>
<dbReference type="Proteomes" id="UP001302676">
    <property type="component" value="Unassembled WGS sequence"/>
</dbReference>
<name>A0AAN6V7S0_9PEZI</name>
<protein>
    <submittedName>
        <fullName evidence="2">Uncharacterized protein</fullName>
    </submittedName>
</protein>
<organism evidence="2 3">
    <name type="scientific">Dichotomopilus funicola</name>
    <dbReference type="NCBI Taxonomy" id="1934379"/>
    <lineage>
        <taxon>Eukaryota</taxon>
        <taxon>Fungi</taxon>
        <taxon>Dikarya</taxon>
        <taxon>Ascomycota</taxon>
        <taxon>Pezizomycotina</taxon>
        <taxon>Sordariomycetes</taxon>
        <taxon>Sordariomycetidae</taxon>
        <taxon>Sordariales</taxon>
        <taxon>Chaetomiaceae</taxon>
        <taxon>Dichotomopilus</taxon>
    </lineage>
</organism>
<dbReference type="AlphaFoldDB" id="A0AAN6V7S0"/>
<evidence type="ECO:0000256" key="1">
    <source>
        <dbReference type="SAM" id="MobiDB-lite"/>
    </source>
</evidence>
<feature type="compositionally biased region" description="Low complexity" evidence="1">
    <location>
        <begin position="63"/>
        <end position="115"/>
    </location>
</feature>
<accession>A0AAN6V7S0</accession>
<keyword evidence="3" id="KW-1185">Reference proteome</keyword>
<evidence type="ECO:0000313" key="3">
    <source>
        <dbReference type="Proteomes" id="UP001302676"/>
    </source>
</evidence>
<feature type="region of interest" description="Disordered" evidence="1">
    <location>
        <begin position="60"/>
        <end position="123"/>
    </location>
</feature>
<gene>
    <name evidence="2" type="ORF">C8A04DRAFT_26106</name>
</gene>
<evidence type="ECO:0000313" key="2">
    <source>
        <dbReference type="EMBL" id="KAK4145946.1"/>
    </source>
</evidence>
<reference evidence="2" key="2">
    <citation type="submission" date="2023-05" db="EMBL/GenBank/DDBJ databases">
        <authorList>
            <consortium name="Lawrence Berkeley National Laboratory"/>
            <person name="Steindorff A."/>
            <person name="Hensen N."/>
            <person name="Bonometti L."/>
            <person name="Westerberg I."/>
            <person name="Brannstrom I.O."/>
            <person name="Guillou S."/>
            <person name="Cros-Aarteil S."/>
            <person name="Calhoun S."/>
            <person name="Haridas S."/>
            <person name="Kuo A."/>
            <person name="Mondo S."/>
            <person name="Pangilinan J."/>
            <person name="Riley R."/>
            <person name="Labutti K."/>
            <person name="Andreopoulos B."/>
            <person name="Lipzen A."/>
            <person name="Chen C."/>
            <person name="Yanf M."/>
            <person name="Daum C."/>
            <person name="Ng V."/>
            <person name="Clum A."/>
            <person name="Ohm R."/>
            <person name="Martin F."/>
            <person name="Silar P."/>
            <person name="Natvig D."/>
            <person name="Lalanne C."/>
            <person name="Gautier V."/>
            <person name="Ament-Velasquez S.L."/>
            <person name="Kruys A."/>
            <person name="Hutchinson M.I."/>
            <person name="Powell A.J."/>
            <person name="Barry K."/>
            <person name="Miller A.N."/>
            <person name="Grigoriev I.V."/>
            <person name="Debuchy R."/>
            <person name="Gladieux P."/>
            <person name="Thoren M.H."/>
            <person name="Johannesson H."/>
        </authorList>
    </citation>
    <scope>NUCLEOTIDE SEQUENCE</scope>
    <source>
        <strain evidence="2">CBS 141.50</strain>
    </source>
</reference>
<dbReference type="RefSeq" id="XP_062639317.1">
    <property type="nucleotide sequence ID" value="XM_062779800.1"/>
</dbReference>
<comment type="caution">
    <text evidence="2">The sequence shown here is derived from an EMBL/GenBank/DDBJ whole genome shotgun (WGS) entry which is preliminary data.</text>
</comment>
<dbReference type="GeneID" id="87816413"/>
<dbReference type="EMBL" id="MU853564">
    <property type="protein sequence ID" value="KAK4145946.1"/>
    <property type="molecule type" value="Genomic_DNA"/>
</dbReference>